<keyword evidence="8" id="KW-1185">Reference proteome</keyword>
<dbReference type="InterPro" id="IPR036388">
    <property type="entry name" value="WH-like_DNA-bd_sf"/>
</dbReference>
<dbReference type="InterPro" id="IPR011990">
    <property type="entry name" value="TPR-like_helical_dom_sf"/>
</dbReference>
<dbReference type="Pfam" id="PF00486">
    <property type="entry name" value="Trans_reg_C"/>
    <property type="match status" value="1"/>
</dbReference>
<keyword evidence="4" id="KW-0804">Transcription</keyword>
<evidence type="ECO:0000256" key="4">
    <source>
        <dbReference type="ARBA" id="ARBA00023163"/>
    </source>
</evidence>
<evidence type="ECO:0000259" key="6">
    <source>
        <dbReference type="PROSITE" id="PS51755"/>
    </source>
</evidence>
<dbReference type="PANTHER" id="PTHR35807">
    <property type="entry name" value="TRANSCRIPTIONAL REGULATOR REDD-RELATED"/>
    <property type="match status" value="1"/>
</dbReference>
<dbReference type="InterPro" id="IPR005158">
    <property type="entry name" value="BTAD"/>
</dbReference>
<dbReference type="InterPro" id="IPR016032">
    <property type="entry name" value="Sig_transdc_resp-reg_C-effctor"/>
</dbReference>
<dbReference type="GO" id="GO:0003677">
    <property type="term" value="F:DNA binding"/>
    <property type="evidence" value="ECO:0007669"/>
    <property type="project" value="UniProtKB-UniRule"/>
</dbReference>
<dbReference type="InterPro" id="IPR001867">
    <property type="entry name" value="OmpR/PhoB-type_DNA-bd"/>
</dbReference>
<accession>A0A2T0R1Y6</accession>
<dbReference type="EMBL" id="PVZF01000008">
    <property type="protein sequence ID" value="PRY13579.1"/>
    <property type="molecule type" value="Genomic_DNA"/>
</dbReference>
<evidence type="ECO:0000256" key="5">
    <source>
        <dbReference type="PROSITE-ProRule" id="PRU01091"/>
    </source>
</evidence>
<keyword evidence="3 5" id="KW-0238">DNA-binding</keyword>
<evidence type="ECO:0000256" key="2">
    <source>
        <dbReference type="ARBA" id="ARBA00023015"/>
    </source>
</evidence>
<dbReference type="Proteomes" id="UP000238083">
    <property type="component" value="Unassembled WGS sequence"/>
</dbReference>
<dbReference type="SUPFAM" id="SSF48452">
    <property type="entry name" value="TPR-like"/>
    <property type="match status" value="1"/>
</dbReference>
<proteinExistence type="inferred from homology"/>
<sequence>MDVRIGLLGPVVAWRDGVEVDLRGPRHRAVLARLAVAAGRTVPVDVLVEDLWTAPPAGALAAVRTFVAALRRSLEPDRAPRTPARVLVTSGTGYALRATTDAQEFSAAADEVPDLERALRLWRGRALDGLGDEPWLTAERTRLDDGRLRAVERLAAARLRAGEPDRAVTDLLAHTARNPWREEGWRVLGLAQAAAGRRAEALQTLRHARRLLGAELGLDPGPGLRAAEQRVLAGHPDPVRWPATVDGLRHLAVTGPDGLRAAVAGRATTLDAAETLEPRLAARVLGGFDVPALWSRADDPAQAARIVTAAGRLLARDPSATHRARLLATTAIERRGLGGARGPAAAAVRAARELGDPAVLVHALNASFLASFEVPGARAERAAIGAELVEVAARHEFWPHEVLGHLVLVQTHCATGDVDAAGRHVDRARELADLEGAPLVAVFEGWFEALRGALAGDPHARVLANYRRQVGLTEGMPGVRDGLREVAVAAAHVQHGRPVPAECAAGPWRAWIEPLALLESDPDAARRAVRAAGEPPPGHLHDLLLCFLARAAADLGERPLARGLLRRLEPVEDEVAGAGSGLVTAGPVAGFTAALRRLG</sequence>
<dbReference type="CDD" id="cd15831">
    <property type="entry name" value="BTAD"/>
    <property type="match status" value="1"/>
</dbReference>
<feature type="DNA-binding region" description="OmpR/PhoB-type" evidence="5">
    <location>
        <begin position="1"/>
        <end position="98"/>
    </location>
</feature>
<dbReference type="Gene3D" id="1.25.40.10">
    <property type="entry name" value="Tetratricopeptide repeat domain"/>
    <property type="match status" value="1"/>
</dbReference>
<dbReference type="Pfam" id="PF03704">
    <property type="entry name" value="BTAD"/>
    <property type="match status" value="1"/>
</dbReference>
<dbReference type="RefSeq" id="WP_106212470.1">
    <property type="nucleotide sequence ID" value="NZ_PVZF01000008.1"/>
</dbReference>
<evidence type="ECO:0000256" key="1">
    <source>
        <dbReference type="ARBA" id="ARBA00005820"/>
    </source>
</evidence>
<dbReference type="PROSITE" id="PS51755">
    <property type="entry name" value="OMPR_PHOB"/>
    <property type="match status" value="1"/>
</dbReference>
<dbReference type="GO" id="GO:0000160">
    <property type="term" value="P:phosphorelay signal transduction system"/>
    <property type="evidence" value="ECO:0007669"/>
    <property type="project" value="InterPro"/>
</dbReference>
<evidence type="ECO:0000313" key="8">
    <source>
        <dbReference type="Proteomes" id="UP000238083"/>
    </source>
</evidence>
<feature type="domain" description="OmpR/PhoB-type" evidence="6">
    <location>
        <begin position="1"/>
        <end position="98"/>
    </location>
</feature>
<dbReference type="GO" id="GO:0006355">
    <property type="term" value="P:regulation of DNA-templated transcription"/>
    <property type="evidence" value="ECO:0007669"/>
    <property type="project" value="InterPro"/>
</dbReference>
<dbReference type="SMART" id="SM00862">
    <property type="entry name" value="Trans_reg_C"/>
    <property type="match status" value="1"/>
</dbReference>
<organism evidence="7 8">
    <name type="scientific">Kineococcus rhizosphaerae</name>
    <dbReference type="NCBI Taxonomy" id="559628"/>
    <lineage>
        <taxon>Bacteria</taxon>
        <taxon>Bacillati</taxon>
        <taxon>Actinomycetota</taxon>
        <taxon>Actinomycetes</taxon>
        <taxon>Kineosporiales</taxon>
        <taxon>Kineosporiaceae</taxon>
        <taxon>Kineococcus</taxon>
    </lineage>
</organism>
<dbReference type="Gene3D" id="1.10.10.10">
    <property type="entry name" value="Winged helix-like DNA-binding domain superfamily/Winged helix DNA-binding domain"/>
    <property type="match status" value="1"/>
</dbReference>
<keyword evidence="2" id="KW-0805">Transcription regulation</keyword>
<dbReference type="OrthoDB" id="134712at2"/>
<reference evidence="7 8" key="1">
    <citation type="submission" date="2018-03" db="EMBL/GenBank/DDBJ databases">
        <title>Genomic Encyclopedia of Archaeal and Bacterial Type Strains, Phase II (KMG-II): from individual species to whole genera.</title>
        <authorList>
            <person name="Goeker M."/>
        </authorList>
    </citation>
    <scope>NUCLEOTIDE SEQUENCE [LARGE SCALE GENOMIC DNA]</scope>
    <source>
        <strain evidence="7 8">DSM 19711</strain>
    </source>
</reference>
<dbReference type="PANTHER" id="PTHR35807:SF1">
    <property type="entry name" value="TRANSCRIPTIONAL REGULATOR REDD"/>
    <property type="match status" value="1"/>
</dbReference>
<comment type="similarity">
    <text evidence="1">Belongs to the AfsR/DnrI/RedD regulatory family.</text>
</comment>
<dbReference type="InterPro" id="IPR051677">
    <property type="entry name" value="AfsR-DnrI-RedD_regulator"/>
</dbReference>
<dbReference type="SMART" id="SM01043">
    <property type="entry name" value="BTAD"/>
    <property type="match status" value="1"/>
</dbReference>
<comment type="caution">
    <text evidence="7">The sequence shown here is derived from an EMBL/GenBank/DDBJ whole genome shotgun (WGS) entry which is preliminary data.</text>
</comment>
<evidence type="ECO:0000313" key="7">
    <source>
        <dbReference type="EMBL" id="PRY13579.1"/>
    </source>
</evidence>
<dbReference type="AlphaFoldDB" id="A0A2T0R1Y6"/>
<evidence type="ECO:0000256" key="3">
    <source>
        <dbReference type="ARBA" id="ARBA00023125"/>
    </source>
</evidence>
<dbReference type="SUPFAM" id="SSF46894">
    <property type="entry name" value="C-terminal effector domain of the bipartite response regulators"/>
    <property type="match status" value="1"/>
</dbReference>
<name>A0A2T0R1Y6_9ACTN</name>
<protein>
    <submittedName>
        <fullName evidence="7">DNA-binding SARP family transcriptional activator</fullName>
    </submittedName>
</protein>
<gene>
    <name evidence="7" type="ORF">CLV37_108249</name>
</gene>